<dbReference type="Gene3D" id="3.10.260.20">
    <property type="entry name" value="Ski"/>
    <property type="match status" value="1"/>
</dbReference>
<proteinExistence type="inferred from homology"/>
<evidence type="ECO:0000256" key="4">
    <source>
        <dbReference type="SAM" id="MobiDB-lite"/>
    </source>
</evidence>
<dbReference type="InterPro" id="IPR003380">
    <property type="entry name" value="SKI/SNO/DAC"/>
</dbReference>
<dbReference type="InterPro" id="IPR052417">
    <property type="entry name" value="Dachshund_domain"/>
</dbReference>
<keyword evidence="2" id="KW-0539">Nucleus</keyword>
<feature type="region of interest" description="Disordered" evidence="4">
    <location>
        <begin position="146"/>
        <end position="191"/>
    </location>
</feature>
<evidence type="ECO:0000259" key="5">
    <source>
        <dbReference type="Pfam" id="PF02437"/>
    </source>
</evidence>
<protein>
    <submittedName>
        <fullName evidence="7">Ski_Sno domain-containing protein</fullName>
    </submittedName>
</protein>
<dbReference type="InterPro" id="IPR009061">
    <property type="entry name" value="DNA-bd_dom_put_sf"/>
</dbReference>
<feature type="compositionally biased region" description="Low complexity" evidence="4">
    <location>
        <begin position="154"/>
        <end position="166"/>
    </location>
</feature>
<dbReference type="FunFam" id="3.10.260.20:FF:000001">
    <property type="entry name" value="Dachshund homolog 1"/>
    <property type="match status" value="1"/>
</dbReference>
<feature type="compositionally biased region" description="Basic and acidic residues" evidence="4">
    <location>
        <begin position="275"/>
        <end position="284"/>
    </location>
</feature>
<comment type="subcellular location">
    <subcellularLocation>
        <location evidence="1">Nucleus</location>
    </subcellularLocation>
</comment>
<feature type="compositionally biased region" description="Low complexity" evidence="4">
    <location>
        <begin position="264"/>
        <end position="274"/>
    </location>
</feature>
<sequence>MEYNFNFGNPIFRGDLIPLHTIPDDVNLQAQHFVYRNHRIAGFELNGEKYICIPQAFEIFLKNLVGGLHTVYTKLKRLNIHPIICNVEQVRELRNLGAIQPGVNRCKLMRIEDFDTLYEDCTCLEARPGRPPKRLLSMDQWISKREKFEEKDSSSSTNTTCNKNNNEGTESPTPITNNSNSGSNNNTNNSHNIMNAIFHHQFFFQQMLAASNANNSSRNKNNSNNETIDNNSNDETQIECNYRTQLWNEKYPEDNCKDTEENTESQQSASNQSQSKEEVNDDNKTFSSFLPDKKDDSNKSQENNSSTSFSNSSNKTTLMNSEPNSHSSIETCDSIKSNFTDRGSSGSSGGDYPNGNQGIHNNKNTNEGSLQFLIGKLSAIFEQAENAFKQHYEKMDLVIDSITKVSEIMSHQNYLMNKLEEERKRSNIYMKKYLSSCKKRKRQVEESNGGNNT</sequence>
<organism evidence="6 7">
    <name type="scientific">Parastrongyloides trichosuri</name>
    <name type="common">Possum-specific nematode worm</name>
    <dbReference type="NCBI Taxonomy" id="131310"/>
    <lineage>
        <taxon>Eukaryota</taxon>
        <taxon>Metazoa</taxon>
        <taxon>Ecdysozoa</taxon>
        <taxon>Nematoda</taxon>
        <taxon>Chromadorea</taxon>
        <taxon>Rhabditida</taxon>
        <taxon>Tylenchina</taxon>
        <taxon>Panagrolaimomorpha</taxon>
        <taxon>Strongyloidoidea</taxon>
        <taxon>Strongyloididae</taxon>
        <taxon>Parastrongyloides</taxon>
    </lineage>
</organism>
<feature type="compositionally biased region" description="Low complexity" evidence="4">
    <location>
        <begin position="177"/>
        <end position="191"/>
    </location>
</feature>
<reference evidence="7" key="1">
    <citation type="submission" date="2017-02" db="UniProtKB">
        <authorList>
            <consortium name="WormBaseParasite"/>
        </authorList>
    </citation>
    <scope>IDENTIFICATION</scope>
</reference>
<dbReference type="GO" id="GO:0000978">
    <property type="term" value="F:RNA polymerase II cis-regulatory region sequence-specific DNA binding"/>
    <property type="evidence" value="ECO:0007669"/>
    <property type="project" value="TreeGrafter"/>
</dbReference>
<evidence type="ECO:0000313" key="6">
    <source>
        <dbReference type="Proteomes" id="UP000038045"/>
    </source>
</evidence>
<dbReference type="WBParaSite" id="PTRK_0000646000.1">
    <property type="protein sequence ID" value="PTRK_0000646000.1"/>
    <property type="gene ID" value="PTRK_0000646000"/>
</dbReference>
<feature type="region of interest" description="Disordered" evidence="4">
    <location>
        <begin position="253"/>
        <end position="364"/>
    </location>
</feature>
<feature type="compositionally biased region" description="Polar residues" evidence="4">
    <location>
        <begin position="318"/>
        <end position="342"/>
    </location>
</feature>
<evidence type="ECO:0000313" key="7">
    <source>
        <dbReference type="WBParaSite" id="PTRK_0000646000.1"/>
    </source>
</evidence>
<evidence type="ECO:0000256" key="3">
    <source>
        <dbReference type="ARBA" id="ARBA00038192"/>
    </source>
</evidence>
<dbReference type="PANTHER" id="PTHR12577">
    <property type="entry name" value="DACHSHUND"/>
    <property type="match status" value="1"/>
</dbReference>
<dbReference type="InterPro" id="IPR037000">
    <property type="entry name" value="Ski_DNA-bd_sf"/>
</dbReference>
<evidence type="ECO:0000256" key="2">
    <source>
        <dbReference type="ARBA" id="ARBA00023242"/>
    </source>
</evidence>
<dbReference type="GO" id="GO:0000981">
    <property type="term" value="F:DNA-binding transcription factor activity, RNA polymerase II-specific"/>
    <property type="evidence" value="ECO:0007669"/>
    <property type="project" value="TreeGrafter"/>
</dbReference>
<accession>A0A0N4ZFC9</accession>
<dbReference type="GO" id="GO:0005634">
    <property type="term" value="C:nucleus"/>
    <property type="evidence" value="ECO:0007669"/>
    <property type="project" value="UniProtKB-SubCell"/>
</dbReference>
<feature type="domain" description="SKI/SNO/DAC" evidence="5">
    <location>
        <begin position="17"/>
        <end position="122"/>
    </location>
</feature>
<keyword evidence="6" id="KW-1185">Reference proteome</keyword>
<dbReference type="AlphaFoldDB" id="A0A0N4ZFC9"/>
<dbReference type="STRING" id="131310.A0A0N4ZFC9"/>
<dbReference type="Pfam" id="PF02437">
    <property type="entry name" value="Ski_Sno_DHD"/>
    <property type="match status" value="1"/>
</dbReference>
<feature type="compositionally biased region" description="Low complexity" evidence="4">
    <location>
        <begin position="303"/>
        <end position="317"/>
    </location>
</feature>
<feature type="compositionally biased region" description="Polar residues" evidence="4">
    <location>
        <begin position="354"/>
        <end position="364"/>
    </location>
</feature>
<dbReference type="Proteomes" id="UP000038045">
    <property type="component" value="Unplaced"/>
</dbReference>
<dbReference type="PANTHER" id="PTHR12577:SF6">
    <property type="entry name" value="DACHSHUND, ISOFORM B"/>
    <property type="match status" value="1"/>
</dbReference>
<comment type="similarity">
    <text evidence="3">Belongs to the DACH/dachshund family.</text>
</comment>
<feature type="compositionally biased region" description="Polar residues" evidence="4">
    <location>
        <begin position="167"/>
        <end position="176"/>
    </location>
</feature>
<evidence type="ECO:0000256" key="1">
    <source>
        <dbReference type="ARBA" id="ARBA00004123"/>
    </source>
</evidence>
<dbReference type="GO" id="GO:0005667">
    <property type="term" value="C:transcription regulator complex"/>
    <property type="evidence" value="ECO:0007669"/>
    <property type="project" value="TreeGrafter"/>
</dbReference>
<dbReference type="SUPFAM" id="SSF46955">
    <property type="entry name" value="Putative DNA-binding domain"/>
    <property type="match status" value="1"/>
</dbReference>
<feature type="region of interest" description="Disordered" evidence="4">
    <location>
        <begin position="213"/>
        <end position="235"/>
    </location>
</feature>
<name>A0A0N4ZFC9_PARTI</name>